<feature type="region of interest" description="Disordered" evidence="5">
    <location>
        <begin position="113"/>
        <end position="134"/>
    </location>
</feature>
<dbReference type="PANTHER" id="PTHR23508">
    <property type="entry name" value="CARBOXYLIC ACID TRANSPORTER PROTEIN HOMOLOG"/>
    <property type="match status" value="1"/>
</dbReference>
<dbReference type="InterPro" id="IPR036259">
    <property type="entry name" value="MFS_trans_sf"/>
</dbReference>
<evidence type="ECO:0008006" key="9">
    <source>
        <dbReference type="Google" id="ProtNLM"/>
    </source>
</evidence>
<dbReference type="GO" id="GO:0035879">
    <property type="term" value="P:plasma membrane lactate transport"/>
    <property type="evidence" value="ECO:0007669"/>
    <property type="project" value="TreeGrafter"/>
</dbReference>
<protein>
    <recommendedName>
        <fullName evidence="9">Major facilitator superfamily (MFS) profile domain-containing protein</fullName>
    </recommendedName>
</protein>
<dbReference type="GO" id="GO:0015355">
    <property type="term" value="F:secondary active monocarboxylate transmembrane transporter activity"/>
    <property type="evidence" value="ECO:0007669"/>
    <property type="project" value="TreeGrafter"/>
</dbReference>
<evidence type="ECO:0000313" key="8">
    <source>
        <dbReference type="Proteomes" id="UP000662931"/>
    </source>
</evidence>
<dbReference type="AlphaFoldDB" id="A0A875RZ71"/>
<dbReference type="SUPFAM" id="SSF103473">
    <property type="entry name" value="MFS general substrate transporter"/>
    <property type="match status" value="1"/>
</dbReference>
<organism evidence="7 8">
    <name type="scientific">Eeniella nana</name>
    <name type="common">Yeast</name>
    <name type="synonym">Brettanomyces nanus</name>
    <dbReference type="NCBI Taxonomy" id="13502"/>
    <lineage>
        <taxon>Eukaryota</taxon>
        <taxon>Fungi</taxon>
        <taxon>Dikarya</taxon>
        <taxon>Ascomycota</taxon>
        <taxon>Saccharomycotina</taxon>
        <taxon>Pichiomycetes</taxon>
        <taxon>Pichiales</taxon>
        <taxon>Pichiaceae</taxon>
        <taxon>Brettanomyces</taxon>
    </lineage>
</organism>
<dbReference type="RefSeq" id="XP_038776910.1">
    <property type="nucleotide sequence ID" value="XM_038920982.1"/>
</dbReference>
<keyword evidence="8" id="KW-1185">Reference proteome</keyword>
<feature type="transmembrane region" description="Helical" evidence="6">
    <location>
        <begin position="73"/>
        <end position="94"/>
    </location>
</feature>
<dbReference type="PANTHER" id="PTHR23508:SF10">
    <property type="entry name" value="CARBOXYLIC ACID TRANSPORTER PROTEIN HOMOLOG"/>
    <property type="match status" value="1"/>
</dbReference>
<keyword evidence="2 6" id="KW-0812">Transmembrane</keyword>
<proteinExistence type="predicted"/>
<dbReference type="KEGG" id="bnn:FOA43_000655"/>
<evidence type="ECO:0000256" key="1">
    <source>
        <dbReference type="ARBA" id="ARBA00004141"/>
    </source>
</evidence>
<dbReference type="GeneID" id="62194056"/>
<accession>A0A875RZ71</accession>
<keyword evidence="3 6" id="KW-1133">Transmembrane helix</keyword>
<evidence type="ECO:0000256" key="2">
    <source>
        <dbReference type="ARBA" id="ARBA00022692"/>
    </source>
</evidence>
<comment type="subcellular location">
    <subcellularLocation>
        <location evidence="1">Membrane</location>
        <topology evidence="1">Multi-pass membrane protein</topology>
    </subcellularLocation>
</comment>
<dbReference type="OrthoDB" id="5296287at2759"/>
<evidence type="ECO:0000256" key="3">
    <source>
        <dbReference type="ARBA" id="ARBA00022989"/>
    </source>
</evidence>
<sequence>MGFGFMLQFSVMGAWGILPIYLTELTATTPLRALVTGTDFQLGNLASSASSTIEAELGKNFPLPELGPTVYNYGKVMCIFLGAVTGSMIIALFFGPERFHQVIKTDFMIEESDPTSESELTSTIERIQSDKNDT</sequence>
<dbReference type="GO" id="GO:0005886">
    <property type="term" value="C:plasma membrane"/>
    <property type="evidence" value="ECO:0007669"/>
    <property type="project" value="TreeGrafter"/>
</dbReference>
<keyword evidence="4 6" id="KW-0472">Membrane</keyword>
<dbReference type="Proteomes" id="UP000662931">
    <property type="component" value="Chromosome 1"/>
</dbReference>
<evidence type="ECO:0000256" key="5">
    <source>
        <dbReference type="SAM" id="MobiDB-lite"/>
    </source>
</evidence>
<evidence type="ECO:0000313" key="7">
    <source>
        <dbReference type="EMBL" id="QPG73345.1"/>
    </source>
</evidence>
<evidence type="ECO:0000256" key="4">
    <source>
        <dbReference type="ARBA" id="ARBA00023136"/>
    </source>
</evidence>
<reference evidence="7" key="1">
    <citation type="submission" date="2020-10" db="EMBL/GenBank/DDBJ databases">
        <authorList>
            <person name="Roach M.J.R."/>
        </authorList>
    </citation>
    <scope>NUCLEOTIDE SEQUENCE</scope>
    <source>
        <strain evidence="7">CBS 1945</strain>
    </source>
</reference>
<name>A0A875RZ71_EENNA</name>
<gene>
    <name evidence="7" type="ORF">FOA43_000655</name>
</gene>
<dbReference type="EMBL" id="CP064812">
    <property type="protein sequence ID" value="QPG73345.1"/>
    <property type="molecule type" value="Genomic_DNA"/>
</dbReference>
<feature type="compositionally biased region" description="Polar residues" evidence="5">
    <location>
        <begin position="117"/>
        <end position="126"/>
    </location>
</feature>
<evidence type="ECO:0000256" key="6">
    <source>
        <dbReference type="SAM" id="Phobius"/>
    </source>
</evidence>